<organism evidence="4 5">
    <name type="scientific">Humibacter ginsenosidimutans</name>
    <dbReference type="NCBI Taxonomy" id="2599293"/>
    <lineage>
        <taxon>Bacteria</taxon>
        <taxon>Bacillati</taxon>
        <taxon>Actinomycetota</taxon>
        <taxon>Actinomycetes</taxon>
        <taxon>Micrococcales</taxon>
        <taxon>Microbacteriaceae</taxon>
        <taxon>Humibacter</taxon>
    </lineage>
</organism>
<gene>
    <name evidence="4" type="ORF">FPZ11_18130</name>
</gene>
<dbReference type="OrthoDB" id="4990503at2"/>
<accession>A0A5B8M882</accession>
<evidence type="ECO:0000259" key="3">
    <source>
        <dbReference type="Pfam" id="PF03703"/>
    </source>
</evidence>
<keyword evidence="2" id="KW-0812">Transmembrane</keyword>
<dbReference type="PANTHER" id="PTHR37938">
    <property type="entry name" value="BLL0215 PROTEIN"/>
    <property type="match status" value="1"/>
</dbReference>
<evidence type="ECO:0000313" key="5">
    <source>
        <dbReference type="Proteomes" id="UP000320216"/>
    </source>
</evidence>
<dbReference type="Proteomes" id="UP000320216">
    <property type="component" value="Chromosome"/>
</dbReference>
<dbReference type="AlphaFoldDB" id="A0A5B8M882"/>
<evidence type="ECO:0000313" key="4">
    <source>
        <dbReference type="EMBL" id="QDZ16409.1"/>
    </source>
</evidence>
<proteinExistence type="predicted"/>
<sequence>MALTDGYRVPPTERVVARLRQHARRMVWPSLALIAVCAAAGYFGSAFPGWVGAVVWVGAGVLSVLLFLLPLLEWMTTRYTVTTRRLIVRSGLFVRERRELLHSHGYTVTLRTSWLQRIFRTGTITVGAMDQKTVARLRDVPRAAVVTEALHDLMENSQRSYPPGWTTGSAPAVDGTQPNGAQRA</sequence>
<dbReference type="KEGG" id="huw:FPZ11_18130"/>
<dbReference type="RefSeq" id="WP_146322413.1">
    <property type="nucleotide sequence ID" value="NZ_CP042305.1"/>
</dbReference>
<reference evidence="4 5" key="1">
    <citation type="submission" date="2019-07" db="EMBL/GenBank/DDBJ databases">
        <title>Full genome sequence of Humibacter sp. WJ7-1.</title>
        <authorList>
            <person name="Im W.-T."/>
        </authorList>
    </citation>
    <scope>NUCLEOTIDE SEQUENCE [LARGE SCALE GENOMIC DNA]</scope>
    <source>
        <strain evidence="4 5">WJ7-1</strain>
    </source>
</reference>
<evidence type="ECO:0000256" key="2">
    <source>
        <dbReference type="SAM" id="Phobius"/>
    </source>
</evidence>
<feature type="domain" description="YdbS-like PH" evidence="3">
    <location>
        <begin position="74"/>
        <end position="148"/>
    </location>
</feature>
<dbReference type="EMBL" id="CP042305">
    <property type="protein sequence ID" value="QDZ16409.1"/>
    <property type="molecule type" value="Genomic_DNA"/>
</dbReference>
<dbReference type="InterPro" id="IPR005182">
    <property type="entry name" value="YdbS-like_PH"/>
</dbReference>
<keyword evidence="2" id="KW-0472">Membrane</keyword>
<feature type="region of interest" description="Disordered" evidence="1">
    <location>
        <begin position="157"/>
        <end position="184"/>
    </location>
</feature>
<keyword evidence="5" id="KW-1185">Reference proteome</keyword>
<dbReference type="PANTHER" id="PTHR37938:SF1">
    <property type="entry name" value="BLL0215 PROTEIN"/>
    <property type="match status" value="1"/>
</dbReference>
<name>A0A5B8M882_9MICO</name>
<keyword evidence="2" id="KW-1133">Transmembrane helix</keyword>
<evidence type="ECO:0000256" key="1">
    <source>
        <dbReference type="SAM" id="MobiDB-lite"/>
    </source>
</evidence>
<protein>
    <submittedName>
        <fullName evidence="4">PH domain-containing protein</fullName>
    </submittedName>
</protein>
<dbReference type="Pfam" id="PF03703">
    <property type="entry name" value="bPH_2"/>
    <property type="match status" value="1"/>
</dbReference>
<feature type="transmembrane region" description="Helical" evidence="2">
    <location>
        <begin position="50"/>
        <end position="72"/>
    </location>
</feature>
<feature type="transmembrane region" description="Helical" evidence="2">
    <location>
        <begin position="26"/>
        <end position="44"/>
    </location>
</feature>